<dbReference type="InParanoid" id="A0A2H3DHC9"/>
<organism evidence="2 3">
    <name type="scientific">Armillaria gallica</name>
    <name type="common">Bulbous honey fungus</name>
    <name type="synonym">Armillaria bulbosa</name>
    <dbReference type="NCBI Taxonomy" id="47427"/>
    <lineage>
        <taxon>Eukaryota</taxon>
        <taxon>Fungi</taxon>
        <taxon>Dikarya</taxon>
        <taxon>Basidiomycota</taxon>
        <taxon>Agaricomycotina</taxon>
        <taxon>Agaricomycetes</taxon>
        <taxon>Agaricomycetidae</taxon>
        <taxon>Agaricales</taxon>
        <taxon>Marasmiineae</taxon>
        <taxon>Physalacriaceae</taxon>
        <taxon>Armillaria</taxon>
    </lineage>
</organism>
<evidence type="ECO:0000256" key="1">
    <source>
        <dbReference type="SAM" id="Phobius"/>
    </source>
</evidence>
<keyword evidence="1" id="KW-0472">Membrane</keyword>
<dbReference type="EMBL" id="KZ293666">
    <property type="protein sequence ID" value="PBK90268.1"/>
    <property type="molecule type" value="Genomic_DNA"/>
</dbReference>
<gene>
    <name evidence="2" type="ORF">ARMGADRAFT_1032807</name>
</gene>
<keyword evidence="3" id="KW-1185">Reference proteome</keyword>
<reference evidence="3" key="1">
    <citation type="journal article" date="2017" name="Nat. Ecol. Evol.">
        <title>Genome expansion and lineage-specific genetic innovations in the forest pathogenic fungi Armillaria.</title>
        <authorList>
            <person name="Sipos G."/>
            <person name="Prasanna A.N."/>
            <person name="Walter M.C."/>
            <person name="O'Connor E."/>
            <person name="Balint B."/>
            <person name="Krizsan K."/>
            <person name="Kiss B."/>
            <person name="Hess J."/>
            <person name="Varga T."/>
            <person name="Slot J."/>
            <person name="Riley R."/>
            <person name="Boka B."/>
            <person name="Rigling D."/>
            <person name="Barry K."/>
            <person name="Lee J."/>
            <person name="Mihaltcheva S."/>
            <person name="LaButti K."/>
            <person name="Lipzen A."/>
            <person name="Waldron R."/>
            <person name="Moloney N.M."/>
            <person name="Sperisen C."/>
            <person name="Kredics L."/>
            <person name="Vagvoelgyi C."/>
            <person name="Patrignani A."/>
            <person name="Fitzpatrick D."/>
            <person name="Nagy I."/>
            <person name="Doyle S."/>
            <person name="Anderson J.B."/>
            <person name="Grigoriev I.V."/>
            <person name="Gueldener U."/>
            <person name="Muensterkoetter M."/>
            <person name="Nagy L.G."/>
        </authorList>
    </citation>
    <scope>NUCLEOTIDE SEQUENCE [LARGE SCALE GENOMIC DNA]</scope>
    <source>
        <strain evidence="3">Ar21-2</strain>
    </source>
</reference>
<accession>A0A2H3DHC9</accession>
<dbReference type="Proteomes" id="UP000217790">
    <property type="component" value="Unassembled WGS sequence"/>
</dbReference>
<protein>
    <submittedName>
        <fullName evidence="2">Uncharacterized protein</fullName>
    </submittedName>
</protein>
<feature type="transmembrane region" description="Helical" evidence="1">
    <location>
        <begin position="20"/>
        <end position="46"/>
    </location>
</feature>
<dbReference type="OrthoDB" id="2937830at2759"/>
<proteinExistence type="predicted"/>
<sequence>MAQNENSPKSTGEAKWREVATTVATSTSFGTASNAVALLVILWCLLPSIFPPLRPSSVIDFLEEAIKQAGDIYNTHQSMLGQWATFEAGLKKYFGSGDKRATILTSPTRLELAALELKEQHIQNSLDVPWMNLLSRLSREKYVWVTARAHRREVDALKSELVIAIIKVKKDLLRTSLENQGVTDDQGEDQAIRRRIDASVV</sequence>
<dbReference type="AlphaFoldDB" id="A0A2H3DHC9"/>
<keyword evidence="1" id="KW-1133">Transmembrane helix</keyword>
<name>A0A2H3DHC9_ARMGA</name>
<keyword evidence="1" id="KW-0812">Transmembrane</keyword>
<evidence type="ECO:0000313" key="2">
    <source>
        <dbReference type="EMBL" id="PBK90268.1"/>
    </source>
</evidence>
<evidence type="ECO:0000313" key="3">
    <source>
        <dbReference type="Proteomes" id="UP000217790"/>
    </source>
</evidence>